<dbReference type="InterPro" id="IPR044210">
    <property type="entry name" value="Tfc3-like"/>
</dbReference>
<evidence type="ECO:0000256" key="1">
    <source>
        <dbReference type="SAM" id="MobiDB-lite"/>
    </source>
</evidence>
<dbReference type="GO" id="GO:0003677">
    <property type="term" value="F:DNA binding"/>
    <property type="evidence" value="ECO:0007669"/>
    <property type="project" value="InterPro"/>
</dbReference>
<protein>
    <recommendedName>
        <fullName evidence="2">GTF3C1 extended winged-helix domain-containing protein</fullName>
    </recommendedName>
</protein>
<evidence type="ECO:0000313" key="4">
    <source>
        <dbReference type="Proteomes" id="UP000789390"/>
    </source>
</evidence>
<feature type="region of interest" description="Disordered" evidence="1">
    <location>
        <begin position="94"/>
        <end position="123"/>
    </location>
</feature>
<dbReference type="InterPro" id="IPR056467">
    <property type="entry name" value="eWH_GTF3C1"/>
</dbReference>
<dbReference type="InterPro" id="IPR035625">
    <property type="entry name" value="Tfc3-like_eWH"/>
</dbReference>
<dbReference type="GO" id="GO:0042791">
    <property type="term" value="P:5S class rRNA transcription by RNA polymerase III"/>
    <property type="evidence" value="ECO:0007669"/>
    <property type="project" value="TreeGrafter"/>
</dbReference>
<feature type="region of interest" description="Disordered" evidence="1">
    <location>
        <begin position="164"/>
        <end position="186"/>
    </location>
</feature>
<feature type="region of interest" description="Disordered" evidence="1">
    <location>
        <begin position="965"/>
        <end position="986"/>
    </location>
</feature>
<accession>A0A8J2R9Z1</accession>
<dbReference type="CDD" id="cd16169">
    <property type="entry name" value="Tau138_eWH"/>
    <property type="match status" value="1"/>
</dbReference>
<dbReference type="OrthoDB" id="68020at2759"/>
<proteinExistence type="predicted"/>
<feature type="region of interest" description="Disordered" evidence="1">
    <location>
        <begin position="909"/>
        <end position="933"/>
    </location>
</feature>
<comment type="caution">
    <text evidence="3">The sequence shown here is derived from an EMBL/GenBank/DDBJ whole genome shotgun (WGS) entry which is preliminary data.</text>
</comment>
<feature type="compositionally biased region" description="Low complexity" evidence="1">
    <location>
        <begin position="94"/>
        <end position="115"/>
    </location>
</feature>
<evidence type="ECO:0000313" key="3">
    <source>
        <dbReference type="EMBL" id="CAH0097974.1"/>
    </source>
</evidence>
<evidence type="ECO:0000259" key="2">
    <source>
        <dbReference type="Pfam" id="PF24101"/>
    </source>
</evidence>
<name>A0A8J2R9Z1_9CRUS</name>
<dbReference type="EMBL" id="CAKKLH010000001">
    <property type="protein sequence ID" value="CAH0097974.1"/>
    <property type="molecule type" value="Genomic_DNA"/>
</dbReference>
<feature type="compositionally biased region" description="Polar residues" evidence="1">
    <location>
        <begin position="912"/>
        <end position="929"/>
    </location>
</feature>
<feature type="region of interest" description="Disordered" evidence="1">
    <location>
        <begin position="1593"/>
        <end position="1625"/>
    </location>
</feature>
<sequence length="1772" mass="200740">MPYESKFPGLSQLEKDLINATAKYQDDTLGYKYIYDPPVEELYNGKKRIRLHCKTCPKTVCALKNNPKQHKCYKKPTAVPLACPPVVTSAPLSSNVNVGASTSSGSSNSGAGIIDPPIPNDPDQLTLVDPRTLEVTLRKGYCLILNFRDFQGRQVVQLKPLSSRNSRKSTMTPVIDATDGPVPNYGDLRTRVPTISEEFIAFSTQPGYVSMRYREKDGKMRNCDNEKQVKSVKLIDNVNPEALIQGNEAPTDDGSHYSEGDEESSCSGILTNAVIQRRHHSIVQQAYAVIEASGFEGLTQGDLAEQLSISQLDAHSARCALSRLLMIDCIVNKVKKTRFLLNTIRAQFEQEQSKIIGLIQTSNEPVNDSISQPFFPSTNVQLEKDVTLRTEEVEDDDGLFRPKVPRGILAEGETISDLTHRSLKRVNIILETIRKQLVIEEIGILLRLITTEEIKEGLDVRIDRRSLKRLLARLSNEGQLKNLQIVLRCGDRERVLNFICQPGIDQNNSVIRSAIDQAKMKLFCLSKNKYNRNTTPKPEKTQSKSDKLEFNDNSVPLDPSLCDSVKQVKEQLLKGQVQGSKSFPFKFVHGTNSGKVYGTEPKCLRVKEIHTLMYYLVYGYDGELISDQVQARELLRTENPVLDGLDCEMFDDLPDIYKTKLGWQTFIEPLPVHSGWPTGWAFLCDILLRFPLSIFLKVVNITYQIEGLEAYIKHPIKQYVLLKHLPLDLRQGLIFARKYIFSLHEIITNMVYLGLAQFGPHSLKEKDQVFIYLNRKTTLMDTTPSNPGYHHISHDIEYEKKSFIFDSMEDVDKYWYEVWTICSNTLLGSLSTVTGQSITLEMLRKKPAMIEAMRMREPHEAPTLDTGEVPGDHLGAAGLDSAFFAHLKRNWTYNKSTTMINRLEMQVKKTGNESSKATKSPHTKTSNPSIAPGRLASLRNNVVRFTQCVTQDGTKLTIPVTVVENETSSRNLKRKRRDSNNSTPTVRWSNNVAKKAKVSTKPASKVRVVKARKKKGPRRPYYDEKDREALLLMRRLRVTWSDMEDSFLLVCKLAGTYIHGCLRQSVPFVVIRDCLHERFPQSRNKTSRACQRRVAYMMRNDETRLKIEIENQALKEEPNIEEVSGGGPITKQDRNQGVEKTEELIISRSYPIKLPNTIEEFHQQYELKHLIVNLRHREPILEVKDVVKVNSNVVYNVIHSSLCTTEDKASWGFHLFNIYQQYPDSLVRSALAKMKADMMIAQRKRALIRSKKCPYMPLSAVPYKLSITYIHLFLSRYQYPIFHSSHQRLQSILAEKQKNYLDRQENWPGVEVSRIHEGDNAAMAVSLFSIGIARFRFAISDQIIIFDPKLKDHPEEFDNLIKRYNNWVKDVDTAAQNSQKVNKEDSAQIQRRRLGMTTAAASSAIAAIPKLISTTDVAASRNHEELVKPTPSNVSEAVTGTNSDRTQNQLIMRPASRIGLHMLREDPQSQTNQSTPHIQQEHFVINSCKVYVDVSLPESASEGWLFISPKKKQEILVSIPTTVPFGNYLPDQAYEQLYERLNCSQSAKDDAATILQLITSKKEMGIIVSELPHIVGDLDDPSFTLEKHMSLLTESQQNDEETSAETKKNPNKRQRKGQSEETEEIKIEETPLVIPVGTTAESANETVSGRRKRKLCTYYPPSKKSHTADSLGTDDRIDLLVLVKPWVKIDGSLRRVLDRLLGAVLSHALLKPGSSIGQFADRFHPALQPFLTRDFVEILEKIGCVELYLYGIKKTGKAGPFAAHTTIGIRML</sequence>
<keyword evidence="4" id="KW-1185">Reference proteome</keyword>
<dbReference type="Pfam" id="PF24101">
    <property type="entry name" value="WHD_GTF3C1"/>
    <property type="match status" value="1"/>
</dbReference>
<feature type="domain" description="GTF3C1 extended winged-helix" evidence="2">
    <location>
        <begin position="418"/>
        <end position="520"/>
    </location>
</feature>
<dbReference type="Proteomes" id="UP000789390">
    <property type="component" value="Unassembled WGS sequence"/>
</dbReference>
<organism evidence="3 4">
    <name type="scientific">Daphnia galeata</name>
    <dbReference type="NCBI Taxonomy" id="27404"/>
    <lineage>
        <taxon>Eukaryota</taxon>
        <taxon>Metazoa</taxon>
        <taxon>Ecdysozoa</taxon>
        <taxon>Arthropoda</taxon>
        <taxon>Crustacea</taxon>
        <taxon>Branchiopoda</taxon>
        <taxon>Diplostraca</taxon>
        <taxon>Cladocera</taxon>
        <taxon>Anomopoda</taxon>
        <taxon>Daphniidae</taxon>
        <taxon>Daphnia</taxon>
    </lineage>
</organism>
<dbReference type="GO" id="GO:0006384">
    <property type="term" value="P:transcription initiation at RNA polymerase III promoter"/>
    <property type="evidence" value="ECO:0007669"/>
    <property type="project" value="InterPro"/>
</dbReference>
<dbReference type="PANTHER" id="PTHR15180:SF1">
    <property type="entry name" value="GENERAL TRANSCRIPTION FACTOR 3C POLYPEPTIDE 1"/>
    <property type="match status" value="1"/>
</dbReference>
<dbReference type="PANTHER" id="PTHR15180">
    <property type="entry name" value="GENERAL TRANSCRIPTION FACTOR 3C POLYPEPTIDE 1"/>
    <property type="match status" value="1"/>
</dbReference>
<gene>
    <name evidence="3" type="ORF">DGAL_LOCUS21</name>
</gene>
<reference evidence="3" key="1">
    <citation type="submission" date="2021-11" db="EMBL/GenBank/DDBJ databases">
        <authorList>
            <person name="Schell T."/>
        </authorList>
    </citation>
    <scope>NUCLEOTIDE SEQUENCE</scope>
    <source>
        <strain evidence="3">M5</strain>
    </source>
</reference>
<feature type="region of interest" description="Disordered" evidence="1">
    <location>
        <begin position="243"/>
        <end position="264"/>
    </location>
</feature>
<dbReference type="GO" id="GO:0000127">
    <property type="term" value="C:transcription factor TFIIIC complex"/>
    <property type="evidence" value="ECO:0007669"/>
    <property type="project" value="InterPro"/>
</dbReference>